<evidence type="ECO:0000313" key="1">
    <source>
        <dbReference type="EMBL" id="PBC25086.1"/>
    </source>
</evidence>
<keyword evidence="2" id="KW-1185">Reference proteome</keyword>
<name>A0A2A3E1F8_APICC</name>
<protein>
    <submittedName>
        <fullName evidence="1">Uncharacterized protein</fullName>
    </submittedName>
</protein>
<evidence type="ECO:0000313" key="2">
    <source>
        <dbReference type="Proteomes" id="UP000242457"/>
    </source>
</evidence>
<dbReference type="EMBL" id="KZ288727">
    <property type="protein sequence ID" value="PBC25086.1"/>
    <property type="molecule type" value="Genomic_DNA"/>
</dbReference>
<dbReference type="AlphaFoldDB" id="A0A2A3E1F8"/>
<gene>
    <name evidence="1" type="ORF">APICC_02008</name>
</gene>
<dbReference type="Proteomes" id="UP000242457">
    <property type="component" value="Unassembled WGS sequence"/>
</dbReference>
<organism evidence="1 2">
    <name type="scientific">Apis cerana cerana</name>
    <name type="common">Oriental honeybee</name>
    <dbReference type="NCBI Taxonomy" id="94128"/>
    <lineage>
        <taxon>Eukaryota</taxon>
        <taxon>Metazoa</taxon>
        <taxon>Ecdysozoa</taxon>
        <taxon>Arthropoda</taxon>
        <taxon>Hexapoda</taxon>
        <taxon>Insecta</taxon>
        <taxon>Pterygota</taxon>
        <taxon>Neoptera</taxon>
        <taxon>Endopterygota</taxon>
        <taxon>Hymenoptera</taxon>
        <taxon>Apocrita</taxon>
        <taxon>Aculeata</taxon>
        <taxon>Apoidea</taxon>
        <taxon>Anthophila</taxon>
        <taxon>Apidae</taxon>
        <taxon>Apis</taxon>
    </lineage>
</organism>
<accession>A0A2A3E1F8</accession>
<sequence length="108" mass="12088">MGQHTEYADPTPDRDSTGLSIVPMYSESLAQSYRRESTICQSSDLFRRGNIIYGYGHKIWVGGLTTPYRCALHRPCLAIVGFKLYDAEEESIGIPAEPHEDTNYDGEA</sequence>
<proteinExistence type="predicted"/>
<reference evidence="1 2" key="1">
    <citation type="submission" date="2014-07" db="EMBL/GenBank/DDBJ databases">
        <title>Genomic and transcriptomic analysis on Apis cerana provide comprehensive insights into honey bee biology.</title>
        <authorList>
            <person name="Diao Q."/>
            <person name="Sun L."/>
            <person name="Zheng H."/>
            <person name="Zheng H."/>
            <person name="Xu S."/>
            <person name="Wang S."/>
            <person name="Zeng Z."/>
            <person name="Hu F."/>
            <person name="Su S."/>
            <person name="Wu J."/>
        </authorList>
    </citation>
    <scope>NUCLEOTIDE SEQUENCE [LARGE SCALE GENOMIC DNA]</scope>
    <source>
        <tissue evidence="1">Pupae without intestine</tissue>
    </source>
</reference>